<organism evidence="2 3">
    <name type="scientific">Marinobacterium aestuarii</name>
    <dbReference type="NCBI Taxonomy" id="1821621"/>
    <lineage>
        <taxon>Bacteria</taxon>
        <taxon>Pseudomonadati</taxon>
        <taxon>Pseudomonadota</taxon>
        <taxon>Gammaproteobacteria</taxon>
        <taxon>Oceanospirillales</taxon>
        <taxon>Oceanospirillaceae</taxon>
        <taxon>Marinobacterium</taxon>
    </lineage>
</organism>
<dbReference type="Gene3D" id="3.40.50.1820">
    <property type="entry name" value="alpha/beta hydrolase"/>
    <property type="match status" value="1"/>
</dbReference>
<keyword evidence="2" id="KW-0378">Hydrolase</keyword>
<dbReference type="InterPro" id="IPR029058">
    <property type="entry name" value="AB_hydrolase_fold"/>
</dbReference>
<evidence type="ECO:0000313" key="2">
    <source>
        <dbReference type="EMBL" id="ANG62847.1"/>
    </source>
</evidence>
<reference evidence="2 3" key="2">
    <citation type="journal article" date="2018" name="Int. J. Syst. Evol. Microbiol.">
        <title>Marinobacterium aestuarii sp. nov., a benzene-degrading marine bacterium isolated from estuary sediment.</title>
        <authorList>
            <person name="Bae S.S."/>
            <person name="Jung J."/>
            <person name="Chung D."/>
            <person name="Baek K."/>
        </authorList>
    </citation>
    <scope>NUCLEOTIDE SEQUENCE [LARGE SCALE GENOMIC DNA]</scope>
    <source>
        <strain evidence="2 3">ST58-10</strain>
    </source>
</reference>
<keyword evidence="3" id="KW-1185">Reference proteome</keyword>
<reference evidence="3" key="1">
    <citation type="submission" date="2016-05" db="EMBL/GenBank/DDBJ databases">
        <authorList>
            <person name="Baek K."/>
            <person name="Yang S.-J."/>
        </authorList>
    </citation>
    <scope>NUCLEOTIDE SEQUENCE [LARGE SCALE GENOMIC DNA]</scope>
    <source>
        <strain evidence="3">ST58-10</strain>
    </source>
</reference>
<protein>
    <submittedName>
        <fullName evidence="2">Hydrolase</fullName>
    </submittedName>
</protein>
<dbReference type="GO" id="GO:0016787">
    <property type="term" value="F:hydrolase activity"/>
    <property type="evidence" value="ECO:0007669"/>
    <property type="project" value="UniProtKB-KW"/>
</dbReference>
<dbReference type="InterPro" id="IPR000073">
    <property type="entry name" value="AB_hydrolase_1"/>
</dbReference>
<dbReference type="EMBL" id="CP015839">
    <property type="protein sequence ID" value="ANG62847.1"/>
    <property type="molecule type" value="Genomic_DNA"/>
</dbReference>
<dbReference type="Proteomes" id="UP000078070">
    <property type="component" value="Chromosome"/>
</dbReference>
<feature type="domain" description="AB hydrolase-1" evidence="1">
    <location>
        <begin position="54"/>
        <end position="263"/>
    </location>
</feature>
<gene>
    <name evidence="2" type="ORF">A8C75_10365</name>
</gene>
<name>A0A1A9EY85_9GAMM</name>
<dbReference type="STRING" id="1821621.A8C75_10365"/>
<proteinExistence type="predicted"/>
<evidence type="ECO:0000259" key="1">
    <source>
        <dbReference type="Pfam" id="PF12697"/>
    </source>
</evidence>
<dbReference type="RefSeq" id="WP_067381685.1">
    <property type="nucleotide sequence ID" value="NZ_CP015839.1"/>
</dbReference>
<dbReference type="OrthoDB" id="9779853at2"/>
<evidence type="ECO:0000313" key="3">
    <source>
        <dbReference type="Proteomes" id="UP000078070"/>
    </source>
</evidence>
<dbReference type="SUPFAM" id="SSF53474">
    <property type="entry name" value="alpha/beta-Hydrolases"/>
    <property type="match status" value="1"/>
</dbReference>
<dbReference type="KEGG" id="mars:A8C75_10365"/>
<dbReference type="PANTHER" id="PTHR43689:SF8">
    <property type="entry name" value="ALPHA_BETA-HYDROLASES SUPERFAMILY PROTEIN"/>
    <property type="match status" value="1"/>
</dbReference>
<sequence length="277" mass="29947">MSVKWNSVELALEPGVNIHALHGRHFDTQIDTDVDTKAPRPTLVLLHEALGCIAMWKAVPQQLMALTGADVFVYERRGYGGSSPITLPRPDDYLEQEGRDWLPGILESAGITGPVILVGHSDGGSIALVGAAVLGAQVRGLVTMAAHIYIDHLTLAGIRETVARYRAPDSDLPARLARYHGERTDLLFRAWHETWARPAYTAFNLSPWLSDIRCPALIMQGEDDQYGVSEQVSDICAGIGPGAQPLLIPRCGHIPHLETPAATLPAIADFVASLEAS</sequence>
<accession>A0A1A9EY85</accession>
<dbReference type="PANTHER" id="PTHR43689">
    <property type="entry name" value="HYDROLASE"/>
    <property type="match status" value="1"/>
</dbReference>
<dbReference type="AlphaFoldDB" id="A0A1A9EY85"/>
<dbReference type="Pfam" id="PF12697">
    <property type="entry name" value="Abhydrolase_6"/>
    <property type="match status" value="1"/>
</dbReference>